<accession>A0A640WDZ7</accession>
<dbReference type="EMBL" id="VTPX01000005">
    <property type="protein sequence ID" value="KAA0018210.1"/>
    <property type="molecule type" value="Genomic_DNA"/>
</dbReference>
<dbReference type="Proteomes" id="UP000466024">
    <property type="component" value="Unassembled WGS sequence"/>
</dbReference>
<reference evidence="2 3" key="1">
    <citation type="submission" date="2019-08" db="EMBL/GenBank/DDBJ databases">
        <title>Bioinformatics analysis of the strain L3 and L5.</title>
        <authorList>
            <person name="Li X."/>
        </authorList>
    </citation>
    <scope>NUCLEOTIDE SEQUENCE [LARGE SCALE GENOMIC DNA]</scope>
    <source>
        <strain evidence="2 3">L3</strain>
    </source>
</reference>
<dbReference type="Gene3D" id="3.50.50.60">
    <property type="entry name" value="FAD/NAD(P)-binding domain"/>
    <property type="match status" value="2"/>
</dbReference>
<evidence type="ECO:0000313" key="2">
    <source>
        <dbReference type="EMBL" id="KAA0018210.1"/>
    </source>
</evidence>
<dbReference type="Pfam" id="PF13738">
    <property type="entry name" value="Pyr_redox_3"/>
    <property type="match status" value="1"/>
</dbReference>
<keyword evidence="1" id="KW-0560">Oxidoreductase</keyword>
<dbReference type="SUPFAM" id="SSF51905">
    <property type="entry name" value="FAD/NAD(P)-binding domain"/>
    <property type="match status" value="2"/>
</dbReference>
<name>A0A640WDZ7_9GAMM</name>
<sequence>MTVERINTLVVGAGQAGIAMSEHLSLMNIPHIVLERARIAERWRSERWDSLVANGPAWHDRFPTLAFEGVSPDAFPPKERMADYFETYAEMLKAPVRNGIEVQRVERLTGRRGFRVETSEGEYEADNVVAATGPFQKPTFPRIIPETADVQQLHSSAYKNPDQLPDGGVLVVGAGASGSQIAEELRQAGRRVYLSVGEHYRPPRAYRGRDYCWWLGALGLWDEVRIRPKKAHVAFAVSGYEGGRTVDFRRLAHAGITLVGLTRAWEAGRLRFDEGLAENIAQGDQAYFDVLREADAYIAQNGLDFPLEPEAWELLPDPDCLTSPILELDLKAEGITTVLWATGFQFDFGWLQVNAFDDAGLPFHKRGISAESGIYFLGLPNLVNRASSFIYGVWHDAKYIADHIALQNAYMAYERA</sequence>
<dbReference type="InterPro" id="IPR050982">
    <property type="entry name" value="Auxin_biosynth/cation_transpt"/>
</dbReference>
<keyword evidence="3" id="KW-1185">Reference proteome</keyword>
<evidence type="ECO:0000256" key="1">
    <source>
        <dbReference type="ARBA" id="ARBA00023002"/>
    </source>
</evidence>
<dbReference type="GO" id="GO:0050660">
    <property type="term" value="F:flavin adenine dinucleotide binding"/>
    <property type="evidence" value="ECO:0007669"/>
    <property type="project" value="TreeGrafter"/>
</dbReference>
<protein>
    <submittedName>
        <fullName evidence="2">SidA/IucD/PvdA family monooxygenase</fullName>
    </submittedName>
</protein>
<keyword evidence="2" id="KW-0503">Monooxygenase</keyword>
<dbReference type="PANTHER" id="PTHR43539">
    <property type="entry name" value="FLAVIN-BINDING MONOOXYGENASE-LIKE PROTEIN (AFU_ORTHOLOGUE AFUA_4G09220)"/>
    <property type="match status" value="1"/>
</dbReference>
<dbReference type="GO" id="GO:0004497">
    <property type="term" value="F:monooxygenase activity"/>
    <property type="evidence" value="ECO:0007669"/>
    <property type="project" value="UniProtKB-KW"/>
</dbReference>
<gene>
    <name evidence="2" type="ORF">F0A16_10840</name>
</gene>
<evidence type="ECO:0000313" key="3">
    <source>
        <dbReference type="Proteomes" id="UP000466024"/>
    </source>
</evidence>
<dbReference type="InterPro" id="IPR036188">
    <property type="entry name" value="FAD/NAD-bd_sf"/>
</dbReference>
<comment type="caution">
    <text evidence="2">The sequence shown here is derived from an EMBL/GenBank/DDBJ whole genome shotgun (WGS) entry which is preliminary data.</text>
</comment>
<proteinExistence type="predicted"/>
<dbReference type="PRINTS" id="PR00411">
    <property type="entry name" value="PNDRDTASEI"/>
</dbReference>
<dbReference type="RefSeq" id="WP_149435413.1">
    <property type="nucleotide sequence ID" value="NZ_VTPX01000005.1"/>
</dbReference>
<organism evidence="2 3">
    <name type="scientific">Salinicola corii</name>
    <dbReference type="NCBI Taxonomy" id="2606937"/>
    <lineage>
        <taxon>Bacteria</taxon>
        <taxon>Pseudomonadati</taxon>
        <taxon>Pseudomonadota</taxon>
        <taxon>Gammaproteobacteria</taxon>
        <taxon>Oceanospirillales</taxon>
        <taxon>Halomonadaceae</taxon>
        <taxon>Salinicola</taxon>
    </lineage>
</organism>
<dbReference type="AlphaFoldDB" id="A0A640WDZ7"/>
<dbReference type="PANTHER" id="PTHR43539:SF78">
    <property type="entry name" value="FLAVIN-CONTAINING MONOOXYGENASE"/>
    <property type="match status" value="1"/>
</dbReference>